<sequence length="66" mass="6788">MGQSSQGGGKHPPCHGGIRSEFGCRDAAEQSAVYRKLNIFLCPMAGNVPKGGVGLLIADAVDGKMT</sequence>
<proteinExistence type="predicted"/>
<comment type="caution">
    <text evidence="1">The sequence shown here is derived from an EMBL/GenBank/DDBJ whole genome shotgun (WGS) entry which is preliminary data.</text>
</comment>
<dbReference type="AlphaFoldDB" id="G9XPA8"/>
<organism evidence="1 2">
    <name type="scientific">Desulfitobacterium hafniense DP7</name>
    <dbReference type="NCBI Taxonomy" id="537010"/>
    <lineage>
        <taxon>Bacteria</taxon>
        <taxon>Bacillati</taxon>
        <taxon>Bacillota</taxon>
        <taxon>Clostridia</taxon>
        <taxon>Eubacteriales</taxon>
        <taxon>Desulfitobacteriaceae</taxon>
        <taxon>Desulfitobacterium</taxon>
    </lineage>
</organism>
<dbReference type="EMBL" id="AFZX01000070">
    <property type="protein sequence ID" value="EHL06536.1"/>
    <property type="molecule type" value="Genomic_DNA"/>
</dbReference>
<gene>
    <name evidence="1" type="ORF">HMPREF0322_02806</name>
</gene>
<dbReference type="HOGENOM" id="CLU_2824068_0_0_9"/>
<accession>G9XPA8</accession>
<protein>
    <submittedName>
        <fullName evidence="1">Uncharacterized protein</fullName>
    </submittedName>
</protein>
<reference evidence="1 2" key="1">
    <citation type="submission" date="2011-08" db="EMBL/GenBank/DDBJ databases">
        <authorList>
            <person name="Weinstock G."/>
            <person name="Sodergren E."/>
            <person name="Clifton S."/>
            <person name="Fulton L."/>
            <person name="Fulton B."/>
            <person name="Courtney L."/>
            <person name="Fronick C."/>
            <person name="Harrison M."/>
            <person name="Strong C."/>
            <person name="Farmer C."/>
            <person name="Delahaunty K."/>
            <person name="Markovic C."/>
            <person name="Hall O."/>
            <person name="Minx P."/>
            <person name="Tomlinson C."/>
            <person name="Mitreva M."/>
            <person name="Hou S."/>
            <person name="Chen J."/>
            <person name="Wollam A."/>
            <person name="Pepin K.H."/>
            <person name="Johnson M."/>
            <person name="Bhonagiri V."/>
            <person name="Zhang X."/>
            <person name="Suruliraj S."/>
            <person name="Warren W."/>
            <person name="Chinwalla A."/>
            <person name="Mardis E.R."/>
            <person name="Wilson R.K."/>
        </authorList>
    </citation>
    <scope>NUCLEOTIDE SEQUENCE [LARGE SCALE GENOMIC DNA]</scope>
    <source>
        <strain evidence="1 2">DP7</strain>
    </source>
</reference>
<evidence type="ECO:0000313" key="1">
    <source>
        <dbReference type="EMBL" id="EHL06536.1"/>
    </source>
</evidence>
<evidence type="ECO:0000313" key="2">
    <source>
        <dbReference type="Proteomes" id="UP000004416"/>
    </source>
</evidence>
<name>G9XPA8_DESHA</name>
<dbReference type="Proteomes" id="UP000004416">
    <property type="component" value="Unassembled WGS sequence"/>
</dbReference>